<keyword evidence="2 5" id="KW-0597">Phosphoprotein</keyword>
<dbReference type="InterPro" id="IPR036890">
    <property type="entry name" value="HATPase_C_sf"/>
</dbReference>
<dbReference type="SMART" id="SM00388">
    <property type="entry name" value="HisKA"/>
    <property type="match status" value="1"/>
</dbReference>
<feature type="domain" description="Response regulatory" evidence="8">
    <location>
        <begin position="752"/>
        <end position="873"/>
    </location>
</feature>
<dbReference type="CDD" id="cd16922">
    <property type="entry name" value="HATPase_EvgS-ArcB-TorS-like"/>
    <property type="match status" value="1"/>
</dbReference>
<feature type="modified residue" description="4-aspartylphosphate" evidence="5">
    <location>
        <position position="806"/>
    </location>
</feature>
<dbReference type="CDD" id="cd17546">
    <property type="entry name" value="REC_hyHK_CKI1_RcsC-like"/>
    <property type="match status" value="1"/>
</dbReference>
<dbReference type="PRINTS" id="PR00344">
    <property type="entry name" value="BCTRLSENSOR"/>
</dbReference>
<dbReference type="EMBL" id="JALJOR010000012">
    <property type="protein sequence ID" value="KAK9807567.1"/>
    <property type="molecule type" value="Genomic_DNA"/>
</dbReference>
<dbReference type="Pfam" id="PF13426">
    <property type="entry name" value="PAS_9"/>
    <property type="match status" value="1"/>
</dbReference>
<feature type="region of interest" description="Disordered" evidence="6">
    <location>
        <begin position="656"/>
        <end position="707"/>
    </location>
</feature>
<dbReference type="InterPro" id="IPR001610">
    <property type="entry name" value="PAC"/>
</dbReference>
<dbReference type="AlphaFoldDB" id="A0AAW1PHI8"/>
<dbReference type="Proteomes" id="UP001489004">
    <property type="component" value="Unassembled WGS sequence"/>
</dbReference>
<dbReference type="Pfam" id="PF00072">
    <property type="entry name" value="Response_reg"/>
    <property type="match status" value="1"/>
</dbReference>
<evidence type="ECO:0008006" key="13">
    <source>
        <dbReference type="Google" id="ProtNLM"/>
    </source>
</evidence>
<evidence type="ECO:0000313" key="11">
    <source>
        <dbReference type="EMBL" id="KAK9807567.1"/>
    </source>
</evidence>
<dbReference type="PANTHER" id="PTHR45339:SF1">
    <property type="entry name" value="HYBRID SIGNAL TRANSDUCTION HISTIDINE KINASE J"/>
    <property type="match status" value="1"/>
</dbReference>
<evidence type="ECO:0000259" key="10">
    <source>
        <dbReference type="PROSITE" id="PS50113"/>
    </source>
</evidence>
<keyword evidence="1" id="KW-0600">Photoreceptor protein</keyword>
<feature type="domain" description="PAS" evidence="9">
    <location>
        <begin position="1"/>
        <end position="66"/>
    </location>
</feature>
<evidence type="ECO:0000256" key="3">
    <source>
        <dbReference type="ARBA" id="ARBA00022606"/>
    </source>
</evidence>
<keyword evidence="3" id="KW-0716">Sensory transduction</keyword>
<feature type="compositionally biased region" description="Low complexity" evidence="6">
    <location>
        <begin position="674"/>
        <end position="687"/>
    </location>
</feature>
<accession>A0AAW1PHI8</accession>
<evidence type="ECO:0000256" key="1">
    <source>
        <dbReference type="ARBA" id="ARBA00022543"/>
    </source>
</evidence>
<dbReference type="SUPFAM" id="SSF52172">
    <property type="entry name" value="CheY-like"/>
    <property type="match status" value="1"/>
</dbReference>
<feature type="compositionally biased region" description="Polar residues" evidence="6">
    <location>
        <begin position="589"/>
        <end position="600"/>
    </location>
</feature>
<dbReference type="GO" id="GO:0009881">
    <property type="term" value="F:photoreceptor activity"/>
    <property type="evidence" value="ECO:0007669"/>
    <property type="project" value="UniProtKB-KW"/>
</dbReference>
<dbReference type="NCBIfam" id="TIGR00229">
    <property type="entry name" value="sensory_box"/>
    <property type="match status" value="1"/>
</dbReference>
<dbReference type="SUPFAM" id="SSF55785">
    <property type="entry name" value="PYP-like sensor domain (PAS domain)"/>
    <property type="match status" value="1"/>
</dbReference>
<dbReference type="Gene3D" id="3.30.450.20">
    <property type="entry name" value="PAS domain"/>
    <property type="match status" value="1"/>
</dbReference>
<dbReference type="SMART" id="SM00448">
    <property type="entry name" value="REC"/>
    <property type="match status" value="1"/>
</dbReference>
<keyword evidence="12" id="KW-1185">Reference proteome</keyword>
<evidence type="ECO:0000259" key="8">
    <source>
        <dbReference type="PROSITE" id="PS50110"/>
    </source>
</evidence>
<dbReference type="Gene3D" id="3.40.50.2300">
    <property type="match status" value="2"/>
</dbReference>
<dbReference type="InterPro" id="IPR003594">
    <property type="entry name" value="HATPase_dom"/>
</dbReference>
<keyword evidence="4" id="KW-0902">Two-component regulatory system</keyword>
<keyword evidence="1" id="KW-0157">Chromophore</keyword>
<dbReference type="Gene3D" id="3.30.565.10">
    <property type="entry name" value="Histidine kinase-like ATPase, C-terminal domain"/>
    <property type="match status" value="1"/>
</dbReference>
<organism evidence="11 12">
    <name type="scientific">[Myrmecia] bisecta</name>
    <dbReference type="NCBI Taxonomy" id="41462"/>
    <lineage>
        <taxon>Eukaryota</taxon>
        <taxon>Viridiplantae</taxon>
        <taxon>Chlorophyta</taxon>
        <taxon>core chlorophytes</taxon>
        <taxon>Trebouxiophyceae</taxon>
        <taxon>Trebouxiales</taxon>
        <taxon>Trebouxiaceae</taxon>
        <taxon>Myrmecia</taxon>
    </lineage>
</organism>
<evidence type="ECO:0000259" key="7">
    <source>
        <dbReference type="PROSITE" id="PS50109"/>
    </source>
</evidence>
<dbReference type="SUPFAM" id="SSF47384">
    <property type="entry name" value="Homodimeric domain of signal transducing histidine kinase"/>
    <property type="match status" value="1"/>
</dbReference>
<proteinExistence type="predicted"/>
<name>A0AAW1PHI8_9CHLO</name>
<dbReference type="InterPro" id="IPR001789">
    <property type="entry name" value="Sig_transdc_resp-reg_receiver"/>
</dbReference>
<dbReference type="Pfam" id="PF00512">
    <property type="entry name" value="HisKA"/>
    <property type="match status" value="1"/>
</dbReference>
<feature type="domain" description="Histidine kinase" evidence="7">
    <location>
        <begin position="142"/>
        <end position="401"/>
    </location>
</feature>
<dbReference type="InterPro" id="IPR000700">
    <property type="entry name" value="PAS-assoc_C"/>
</dbReference>
<dbReference type="CDD" id="cd00130">
    <property type="entry name" value="PAS"/>
    <property type="match status" value="1"/>
</dbReference>
<sequence>MDSVKEGITIADYTAPDMPLIYANEAFARITGYAVEEAIGKNCRFLQGPGTDTQTLDSIRSATRQGRPSVTQLMNYKKNGDAFVNYLSVTPIHDSTGKLTHYVGIQSDITELVNHKKAELAAKHEAVQAAAATEAKSQFLARMSHEIRTPLNGMIAVGQLLAETALSPTQWDLVNTIRCSGETLLTLITDILDFSRIEANKMVLSMNEFRLQTVIEAAMEIAGLHAAQKRLQVAYHIADDVPRVILGDAQRLQQILLNVLNNAVKFTEHGEILLESTGDDSESGKAMEAAQIATAAALKRRSKEMSRQSSLESAELGNSDQAYVIQFSVRDSGIGISQDDLGRLFQSFSQVDASPTRRYGGSGLGLAISQKLCEAMGGSMWAESGGLGRGSTFRWTLAAKAPLKPLMRQQHRQSVFAMQPPSLGERVPAPVSPSMECTCGGDDDDMDEGNTVMQLRHGKRALLVEPSDVVRKVLALALCSWRMPVCAVKTEQEAIAKLALRGGVKEMIQAGKRGILKPPIGAGLRLKHSATTEDSSDLDSGPFDVVIMDMTMTKLLGALMRSDEGEAQRVVFMGWPGQNEPDEEALPSTPDSTTVISSAPSARGPPVSAQPPKALAEEVQKSMPGGRQLGYVIVTRPVRQGRLKLALEEVLVSQLEDSPPAWNEDQQLDEPDASDSAAGSGSLASSDVAETSGEEAPHAADSPALRLASSDSIGDAIKRVASGGQLKRAQVVKKSGSGSDLGDIEGRRARLRIMLAEDNMINMKVALGILRRMGYNDVVMVTDGLQALQELDKRGGADAFDIILMDLHMPHKGGMEVVAEIRHQWPSAKVRVVAVTADAFEDTRDMCLKNGFDAWLAKPFRIEDLGQIVDSALARFE</sequence>
<keyword evidence="1" id="KW-0675">Receptor</keyword>
<dbReference type="InterPro" id="IPR000014">
    <property type="entry name" value="PAS"/>
</dbReference>
<dbReference type="GO" id="GO:0000155">
    <property type="term" value="F:phosphorelay sensor kinase activity"/>
    <property type="evidence" value="ECO:0007669"/>
    <property type="project" value="InterPro"/>
</dbReference>
<dbReference type="InterPro" id="IPR036097">
    <property type="entry name" value="HisK_dim/P_sf"/>
</dbReference>
<dbReference type="SMART" id="SM00387">
    <property type="entry name" value="HATPase_c"/>
    <property type="match status" value="1"/>
</dbReference>
<feature type="domain" description="PAC" evidence="10">
    <location>
        <begin position="67"/>
        <end position="121"/>
    </location>
</feature>
<dbReference type="InterPro" id="IPR004358">
    <property type="entry name" value="Sig_transdc_His_kin-like_C"/>
</dbReference>
<feature type="region of interest" description="Disordered" evidence="6">
    <location>
        <begin position="575"/>
        <end position="617"/>
    </location>
</feature>
<comment type="caution">
    <text evidence="11">The sequence shown here is derived from an EMBL/GenBank/DDBJ whole genome shotgun (WGS) entry which is preliminary data.</text>
</comment>
<dbReference type="InterPro" id="IPR011006">
    <property type="entry name" value="CheY-like_superfamily"/>
</dbReference>
<dbReference type="PROSITE" id="PS50113">
    <property type="entry name" value="PAC"/>
    <property type="match status" value="1"/>
</dbReference>
<dbReference type="PROSITE" id="PS50109">
    <property type="entry name" value="HIS_KIN"/>
    <property type="match status" value="1"/>
</dbReference>
<evidence type="ECO:0000256" key="5">
    <source>
        <dbReference type="PROSITE-ProRule" id="PRU00169"/>
    </source>
</evidence>
<dbReference type="InterPro" id="IPR003661">
    <property type="entry name" value="HisK_dim/P_dom"/>
</dbReference>
<evidence type="ECO:0000259" key="9">
    <source>
        <dbReference type="PROSITE" id="PS50112"/>
    </source>
</evidence>
<dbReference type="SUPFAM" id="SSF55874">
    <property type="entry name" value="ATPase domain of HSP90 chaperone/DNA topoisomerase II/histidine kinase"/>
    <property type="match status" value="1"/>
</dbReference>
<dbReference type="GO" id="GO:0009637">
    <property type="term" value="P:response to blue light"/>
    <property type="evidence" value="ECO:0007669"/>
    <property type="project" value="UniProtKB-ARBA"/>
</dbReference>
<dbReference type="SMART" id="SM00086">
    <property type="entry name" value="PAC"/>
    <property type="match status" value="1"/>
</dbReference>
<dbReference type="PROSITE" id="PS50112">
    <property type="entry name" value="PAS"/>
    <property type="match status" value="1"/>
</dbReference>
<dbReference type="Gene3D" id="1.10.287.130">
    <property type="match status" value="1"/>
</dbReference>
<gene>
    <name evidence="11" type="ORF">WJX72_002975</name>
</gene>
<dbReference type="InterPro" id="IPR005467">
    <property type="entry name" value="His_kinase_dom"/>
</dbReference>
<dbReference type="PANTHER" id="PTHR45339">
    <property type="entry name" value="HYBRID SIGNAL TRANSDUCTION HISTIDINE KINASE J"/>
    <property type="match status" value="1"/>
</dbReference>
<dbReference type="CDD" id="cd00082">
    <property type="entry name" value="HisKA"/>
    <property type="match status" value="1"/>
</dbReference>
<dbReference type="InterPro" id="IPR035965">
    <property type="entry name" value="PAS-like_dom_sf"/>
</dbReference>
<evidence type="ECO:0000256" key="2">
    <source>
        <dbReference type="ARBA" id="ARBA00022553"/>
    </source>
</evidence>
<reference evidence="11 12" key="1">
    <citation type="journal article" date="2024" name="Nat. Commun.">
        <title>Phylogenomics reveals the evolutionary origins of lichenization in chlorophyte algae.</title>
        <authorList>
            <person name="Puginier C."/>
            <person name="Libourel C."/>
            <person name="Otte J."/>
            <person name="Skaloud P."/>
            <person name="Haon M."/>
            <person name="Grisel S."/>
            <person name="Petersen M."/>
            <person name="Berrin J.G."/>
            <person name="Delaux P.M."/>
            <person name="Dal Grande F."/>
            <person name="Keller J."/>
        </authorList>
    </citation>
    <scope>NUCLEOTIDE SEQUENCE [LARGE SCALE GENOMIC DNA]</scope>
    <source>
        <strain evidence="11 12">SAG 2043</strain>
    </source>
</reference>
<dbReference type="Pfam" id="PF02518">
    <property type="entry name" value="HATPase_c"/>
    <property type="match status" value="1"/>
</dbReference>
<evidence type="ECO:0000256" key="6">
    <source>
        <dbReference type="SAM" id="MobiDB-lite"/>
    </source>
</evidence>
<evidence type="ECO:0000256" key="4">
    <source>
        <dbReference type="ARBA" id="ARBA00023012"/>
    </source>
</evidence>
<dbReference type="PROSITE" id="PS50110">
    <property type="entry name" value="RESPONSE_REGULATORY"/>
    <property type="match status" value="1"/>
</dbReference>
<protein>
    <recommendedName>
        <fullName evidence="13">LOV domain-containing protein</fullName>
    </recommendedName>
</protein>
<evidence type="ECO:0000313" key="12">
    <source>
        <dbReference type="Proteomes" id="UP001489004"/>
    </source>
</evidence>